<keyword evidence="2" id="KW-0472">Membrane</keyword>
<sequence>MDKRLAPILAAVLIALSAFSFAPLSAGANTPQCVQPNSATASQVYTRPYNTPPINFSYAYFTLLPGECALFPFILVNATIQNGFFFYNLGSYANASGVQAWLIPKSELSTFFSTGQGYSAFSPNGNITLYIPTEKPNTVVYFYGVNKGNNVVEFVPSAAEQVPDPAAISPPYEFVGHVILPGQTLILFFNILAPFTGFYVTAAANASVTWTFTNNTQTLLSSTGFEINGTSFLALFQTTLKGQWMLEVSNTGSLAAFAAFDIPPEDQYSGYYVASSSPTASTTTSTTTTTTTTTSSTTSSTSTTTTTTSSTTSSTTTTTQHTTSTTSTNTPTTSSSTPPTTQIPPPPHATSSPLLYAVVVLVIAVAVLGFLLVRRR</sequence>
<keyword evidence="2" id="KW-0812">Transmembrane</keyword>
<organism evidence="3 4">
    <name type="scientific">Candidatus Marsarchaeota G1 archaeon BE_D</name>
    <dbReference type="NCBI Taxonomy" id="1978156"/>
    <lineage>
        <taxon>Archaea</taxon>
        <taxon>Candidatus Marsarchaeota</taxon>
        <taxon>Candidatus Marsarchaeota group 1</taxon>
    </lineage>
</organism>
<evidence type="ECO:0000313" key="4">
    <source>
        <dbReference type="Proteomes" id="UP000240569"/>
    </source>
</evidence>
<feature type="transmembrane region" description="Helical" evidence="2">
    <location>
        <begin position="354"/>
        <end position="373"/>
    </location>
</feature>
<dbReference type="EMBL" id="NEXD01000194">
    <property type="protein sequence ID" value="PSN81944.1"/>
    <property type="molecule type" value="Genomic_DNA"/>
</dbReference>
<reference evidence="3 4" key="1">
    <citation type="submission" date="2017-04" db="EMBL/GenBank/DDBJ databases">
        <title>Novel microbial lineages endemic to geothermal iron-oxide mats fill important gaps in the evolutionary history of Archaea.</title>
        <authorList>
            <person name="Jay Z.J."/>
            <person name="Beam J.P."/>
            <person name="Dlakic M."/>
            <person name="Rusch D.B."/>
            <person name="Kozubal M.A."/>
            <person name="Inskeep W.P."/>
        </authorList>
    </citation>
    <scope>NUCLEOTIDE SEQUENCE [LARGE SCALE GENOMIC DNA]</scope>
    <source>
        <strain evidence="3">BE_D</strain>
    </source>
</reference>
<gene>
    <name evidence="3" type="ORF">B9Q02_12345</name>
</gene>
<evidence type="ECO:0000256" key="2">
    <source>
        <dbReference type="SAM" id="Phobius"/>
    </source>
</evidence>
<accession>A0A2R6A6E0</accession>
<dbReference type="Proteomes" id="UP000240569">
    <property type="component" value="Unassembled WGS sequence"/>
</dbReference>
<comment type="caution">
    <text evidence="3">The sequence shown here is derived from an EMBL/GenBank/DDBJ whole genome shotgun (WGS) entry which is preliminary data.</text>
</comment>
<evidence type="ECO:0000313" key="3">
    <source>
        <dbReference type="EMBL" id="PSN81944.1"/>
    </source>
</evidence>
<feature type="region of interest" description="Disordered" evidence="1">
    <location>
        <begin position="276"/>
        <end position="347"/>
    </location>
</feature>
<feature type="compositionally biased region" description="Low complexity" evidence="1">
    <location>
        <begin position="276"/>
        <end position="340"/>
    </location>
</feature>
<evidence type="ECO:0000256" key="1">
    <source>
        <dbReference type="SAM" id="MobiDB-lite"/>
    </source>
</evidence>
<keyword evidence="2" id="KW-1133">Transmembrane helix</keyword>
<protein>
    <submittedName>
        <fullName evidence="3">Uncharacterized protein</fullName>
    </submittedName>
</protein>
<name>A0A2R6A6E0_9ARCH</name>
<proteinExistence type="predicted"/>
<dbReference type="AlphaFoldDB" id="A0A2R6A6E0"/>